<proteinExistence type="predicted"/>
<evidence type="ECO:0000313" key="2">
    <source>
        <dbReference type="EMBL" id="PKW17183.1"/>
    </source>
</evidence>
<feature type="domain" description="HTH cro/C1-type" evidence="1">
    <location>
        <begin position="18"/>
        <end position="72"/>
    </location>
</feature>
<dbReference type="GO" id="GO:0003677">
    <property type="term" value="F:DNA binding"/>
    <property type="evidence" value="ECO:0007669"/>
    <property type="project" value="InterPro"/>
</dbReference>
<dbReference type="AlphaFoldDB" id="A0A2N3Y2M8"/>
<reference evidence="2" key="1">
    <citation type="submission" date="2017-12" db="EMBL/GenBank/DDBJ databases">
        <title>Sequencing the genomes of 1000 Actinobacteria strains.</title>
        <authorList>
            <person name="Klenk H.-P."/>
        </authorList>
    </citation>
    <scope>NUCLEOTIDE SEQUENCE [LARGE SCALE GENOMIC DNA]</scope>
    <source>
        <strain evidence="2">DSM 44228</strain>
    </source>
</reference>
<dbReference type="OrthoDB" id="3436002at2"/>
<comment type="caution">
    <text evidence="2">The sequence shown here is derived from an EMBL/GenBank/DDBJ whole genome shotgun (WGS) entry which is preliminary data.</text>
</comment>
<protein>
    <submittedName>
        <fullName evidence="2">Helix-turn-helix protein</fullName>
    </submittedName>
</protein>
<dbReference type="RefSeq" id="WP_044572652.1">
    <property type="nucleotide sequence ID" value="NZ_CP061007.1"/>
</dbReference>
<dbReference type="EMBL" id="PJNB01000001">
    <property type="protein sequence ID" value="PKW17183.1"/>
    <property type="molecule type" value="Genomic_DNA"/>
</dbReference>
<dbReference type="Proteomes" id="UP000233786">
    <property type="component" value="Unassembled WGS sequence"/>
</dbReference>
<dbReference type="Gene3D" id="1.10.260.40">
    <property type="entry name" value="lambda repressor-like DNA-binding domains"/>
    <property type="match status" value="1"/>
</dbReference>
<sequence>MPGNRHTSVRSRQIANELRRYREKAGLSCTEAGAKLGVSGSKISRIETGVSGLQIEDVAALLGLYHVPDAERHTLVELAKSADQKGWWERQTGLPQNWKNLMEFEAKASRIQNFENMFVPGLLQTAEYSRAILRAIDDTLSEDELESLIATRMARQIVLTRSQAPQFLAVIDENALRRTIGGSGVMKRQLQHLLTIADTRNVVLRVVPTSAGVYVGLQGPFLLLEFQDEPDIVYVENHYTMLFLEEEQDLASYRMGLRNILGVALAPGATAELIKSVVGEA</sequence>
<dbReference type="PROSITE" id="PS50943">
    <property type="entry name" value="HTH_CROC1"/>
    <property type="match status" value="1"/>
</dbReference>
<dbReference type="STRING" id="994479.GCA_000194155_01314"/>
<dbReference type="InterPro" id="IPR001387">
    <property type="entry name" value="Cro/C1-type_HTH"/>
</dbReference>
<organism evidence="2 3">
    <name type="scientific">Saccharopolyspora spinosa</name>
    <dbReference type="NCBI Taxonomy" id="60894"/>
    <lineage>
        <taxon>Bacteria</taxon>
        <taxon>Bacillati</taxon>
        <taxon>Actinomycetota</taxon>
        <taxon>Actinomycetes</taxon>
        <taxon>Pseudonocardiales</taxon>
        <taxon>Pseudonocardiaceae</taxon>
        <taxon>Saccharopolyspora</taxon>
    </lineage>
</organism>
<evidence type="ECO:0000313" key="3">
    <source>
        <dbReference type="Proteomes" id="UP000233786"/>
    </source>
</evidence>
<dbReference type="SUPFAM" id="SSF47413">
    <property type="entry name" value="lambda repressor-like DNA-binding domains"/>
    <property type="match status" value="1"/>
</dbReference>
<evidence type="ECO:0000259" key="1">
    <source>
        <dbReference type="PROSITE" id="PS50943"/>
    </source>
</evidence>
<dbReference type="Pfam" id="PF19054">
    <property type="entry name" value="DUF5753"/>
    <property type="match status" value="1"/>
</dbReference>
<keyword evidence="3" id="KW-1185">Reference proteome</keyword>
<dbReference type="CDD" id="cd00093">
    <property type="entry name" value="HTH_XRE"/>
    <property type="match status" value="1"/>
</dbReference>
<name>A0A2N3Y2M8_SACSN</name>
<dbReference type="SMART" id="SM00530">
    <property type="entry name" value="HTH_XRE"/>
    <property type="match status" value="1"/>
</dbReference>
<dbReference type="InterPro" id="IPR043917">
    <property type="entry name" value="DUF5753"/>
</dbReference>
<dbReference type="Pfam" id="PF13560">
    <property type="entry name" value="HTH_31"/>
    <property type="match status" value="1"/>
</dbReference>
<gene>
    <name evidence="2" type="ORF">A8926_5116</name>
</gene>
<accession>A0A2N3Y2M8</accession>
<dbReference type="InterPro" id="IPR010982">
    <property type="entry name" value="Lambda_DNA-bd_dom_sf"/>
</dbReference>